<gene>
    <name evidence="2" type="ORF">GCM10010094_07790</name>
</gene>
<evidence type="ECO:0000256" key="1">
    <source>
        <dbReference type="SAM" id="SignalP"/>
    </source>
</evidence>
<dbReference type="Gene3D" id="3.40.190.10">
    <property type="entry name" value="Periplasmic binding protein-like II"/>
    <property type="match status" value="1"/>
</dbReference>
<evidence type="ECO:0000313" key="2">
    <source>
        <dbReference type="EMBL" id="GGK50065.1"/>
    </source>
</evidence>
<dbReference type="RefSeq" id="WP_246567256.1">
    <property type="nucleotide sequence ID" value="NZ_BMPQ01000002.1"/>
</dbReference>
<dbReference type="PROSITE" id="PS51257">
    <property type="entry name" value="PROKAR_LIPOPROTEIN"/>
    <property type="match status" value="1"/>
</dbReference>
<keyword evidence="1" id="KW-0732">Signal</keyword>
<dbReference type="EMBL" id="BMPQ01000002">
    <property type="protein sequence ID" value="GGK50065.1"/>
    <property type="molecule type" value="Genomic_DNA"/>
</dbReference>
<sequence>MTRLRTVLLICALLFTALGCELAAPGQTDSEEKVTILGAWTGPQETGFKKLLDELDIPYEYEGTAAQREVLLSQVQAGEPPDIVIMPGLGELAEYAHQERLQKLDDDDFEKSEYGPALAALRQRLRRGVLGAAEGRPEEHRLAPQGY</sequence>
<accession>A0A917QH22</accession>
<dbReference type="Proteomes" id="UP000637788">
    <property type="component" value="Unassembled WGS sequence"/>
</dbReference>
<feature type="signal peptide" evidence="1">
    <location>
        <begin position="1"/>
        <end position="23"/>
    </location>
</feature>
<comment type="caution">
    <text evidence="2">The sequence shown here is derived from an EMBL/GenBank/DDBJ whole genome shotgun (WGS) entry which is preliminary data.</text>
</comment>
<reference evidence="2" key="1">
    <citation type="journal article" date="2014" name="Int. J. Syst. Evol. Microbiol.">
        <title>Complete genome sequence of Corynebacterium casei LMG S-19264T (=DSM 44701T), isolated from a smear-ripened cheese.</title>
        <authorList>
            <consortium name="US DOE Joint Genome Institute (JGI-PGF)"/>
            <person name="Walter F."/>
            <person name="Albersmeier A."/>
            <person name="Kalinowski J."/>
            <person name="Ruckert C."/>
        </authorList>
    </citation>
    <scope>NUCLEOTIDE SEQUENCE</scope>
    <source>
        <strain evidence="2">JCM 3035</strain>
    </source>
</reference>
<organism evidence="2 3">
    <name type="scientific">Streptomyces flaveus</name>
    <dbReference type="NCBI Taxonomy" id="66370"/>
    <lineage>
        <taxon>Bacteria</taxon>
        <taxon>Bacillati</taxon>
        <taxon>Actinomycetota</taxon>
        <taxon>Actinomycetes</taxon>
        <taxon>Kitasatosporales</taxon>
        <taxon>Streptomycetaceae</taxon>
        <taxon>Streptomyces</taxon>
        <taxon>Streptomyces aurantiacus group</taxon>
    </lineage>
</organism>
<protein>
    <recommendedName>
        <fullName evidence="4">ABC transporter substrate-binding protein</fullName>
    </recommendedName>
</protein>
<reference evidence="2" key="2">
    <citation type="submission" date="2020-09" db="EMBL/GenBank/DDBJ databases">
        <authorList>
            <person name="Sun Q."/>
            <person name="Ohkuma M."/>
        </authorList>
    </citation>
    <scope>NUCLEOTIDE SEQUENCE</scope>
    <source>
        <strain evidence="2">JCM 3035</strain>
    </source>
</reference>
<evidence type="ECO:0008006" key="4">
    <source>
        <dbReference type="Google" id="ProtNLM"/>
    </source>
</evidence>
<keyword evidence="3" id="KW-1185">Reference proteome</keyword>
<evidence type="ECO:0000313" key="3">
    <source>
        <dbReference type="Proteomes" id="UP000637788"/>
    </source>
</evidence>
<dbReference type="SUPFAM" id="SSF53850">
    <property type="entry name" value="Periplasmic binding protein-like II"/>
    <property type="match status" value="1"/>
</dbReference>
<feature type="chain" id="PRO_5037334340" description="ABC transporter substrate-binding protein" evidence="1">
    <location>
        <begin position="24"/>
        <end position="147"/>
    </location>
</feature>
<dbReference type="AlphaFoldDB" id="A0A917QH22"/>
<name>A0A917QH22_9ACTN</name>
<proteinExistence type="predicted"/>